<evidence type="ECO:0000313" key="1">
    <source>
        <dbReference type="EMBL" id="KDS51545.1"/>
    </source>
</evidence>
<dbReference type="RefSeq" id="WP_035449463.1">
    <property type="nucleotide sequence ID" value="NZ_JNHN01000168.1"/>
</dbReference>
<dbReference type="AlphaFoldDB" id="A0A078S170"/>
<comment type="caution">
    <text evidence="1">The sequence shown here is derived from an EMBL/GenBank/DDBJ whole genome shotgun (WGS) entry which is preliminary data.</text>
</comment>
<evidence type="ECO:0000313" key="2">
    <source>
        <dbReference type="Proteomes" id="UP000028013"/>
    </source>
</evidence>
<accession>A0A078S170</accession>
<dbReference type="PATRIC" id="fig|1339349.3.peg.1637"/>
<reference evidence="1 2" key="1">
    <citation type="submission" date="2014-04" db="EMBL/GenBank/DDBJ databases">
        <authorList>
            <person name="Sears C."/>
            <person name="Carroll K."/>
            <person name="Sack B.R."/>
            <person name="Qadri F."/>
            <person name="Myers L.L."/>
            <person name="Chung G.-T."/>
            <person name="Escheverria P."/>
            <person name="Fraser C.M."/>
            <person name="Sadzewicz L."/>
            <person name="Shefchek K.A."/>
            <person name="Tallon L."/>
            <person name="Das S.P."/>
            <person name="Daugherty S."/>
            <person name="Mongodin E.F."/>
        </authorList>
    </citation>
    <scope>NUCLEOTIDE SEQUENCE [LARGE SCALE GENOMIC DNA]</scope>
    <source>
        <strain evidence="1 2">3978 T3 ii</strain>
    </source>
</reference>
<protein>
    <submittedName>
        <fullName evidence="1">Uncharacterized protein</fullName>
    </submittedName>
</protein>
<proteinExistence type="predicted"/>
<organism evidence="1 2">
    <name type="scientific">Bacteroides uniformis str. 3978 T3 ii</name>
    <dbReference type="NCBI Taxonomy" id="1339349"/>
    <lineage>
        <taxon>Bacteria</taxon>
        <taxon>Pseudomonadati</taxon>
        <taxon>Bacteroidota</taxon>
        <taxon>Bacteroidia</taxon>
        <taxon>Bacteroidales</taxon>
        <taxon>Bacteroidaceae</taxon>
        <taxon>Bacteroides</taxon>
    </lineage>
</organism>
<dbReference type="EMBL" id="JNHN01000168">
    <property type="protein sequence ID" value="KDS51545.1"/>
    <property type="molecule type" value="Genomic_DNA"/>
</dbReference>
<sequence>MKIISIKEYNALMNFMESKLKSLWNHENEEREKQGKELINVFQFGFSILDINHYYIDENYDFYIVFNSSFLKMISSSILDATKKYPNKFGTGDAEDVIDALYNTSGYKYWGTKQDYINFLTGHACCYVVYQDNGIFSDILRIDMFRSTMPNKEDPTKIDFVGGLLHTLKHFSIKDQNLSTGTYIYNIFDIRHIIYLIGMAFRLKKGEGTKYKSLQQLTNAIMLASFYKEEVTGIFFLNSYYKKKSIS</sequence>
<dbReference type="Proteomes" id="UP000028013">
    <property type="component" value="Unassembled WGS sequence"/>
</dbReference>
<gene>
    <name evidence="1" type="ORF">M094_0380</name>
</gene>
<name>A0A078S170_BACUN</name>